<dbReference type="PROSITE" id="PS00135">
    <property type="entry name" value="TRYPSIN_SER"/>
    <property type="match status" value="1"/>
</dbReference>
<keyword evidence="3" id="KW-0378">Hydrolase</keyword>
<dbReference type="EMBL" id="CAJOBB010001819">
    <property type="protein sequence ID" value="CAF3907627.1"/>
    <property type="molecule type" value="Genomic_DNA"/>
</dbReference>
<dbReference type="PANTHER" id="PTHR43215:SF14">
    <property type="entry name" value="RADIAL SPOKE HEAD 1 HOMOLOG"/>
    <property type="match status" value="1"/>
</dbReference>
<dbReference type="InterPro" id="IPR033116">
    <property type="entry name" value="TRYPSIN_SER"/>
</dbReference>
<protein>
    <recommendedName>
        <fullName evidence="5">Peptidase S1 domain-containing protein</fullName>
    </recommendedName>
</protein>
<keyword evidence="3" id="KW-0720">Serine protease</keyword>
<dbReference type="InterPro" id="IPR001254">
    <property type="entry name" value="Trypsin_dom"/>
</dbReference>
<keyword evidence="4" id="KW-0732">Signal</keyword>
<dbReference type="CDD" id="cd00190">
    <property type="entry name" value="Tryp_SPc"/>
    <property type="match status" value="1"/>
</dbReference>
<dbReference type="Pfam" id="PF00089">
    <property type="entry name" value="Trypsin"/>
    <property type="match status" value="1"/>
</dbReference>
<dbReference type="InterPro" id="IPR009003">
    <property type="entry name" value="Peptidase_S1_PA"/>
</dbReference>
<sequence length="705" mass="78934">MCKMVNFLVILLFVYVIHHGGATTYKCDQTSPCGCSPVSPIVPKIHGGESSIPQSWPWIVSLRHAGFDKEEHFCAGVILEASYIITAAHCVQQEWMSILSDITVCAGSVRLSDACLQTRSVRQIIIHHGHNNRTHENDIAIVELDEPLDFTDRWVSKICLPSVKTGSRYPLAGTSVMTIGWGQTRQDDTASDKLQQVTLKVMDDSTSACSNTLTNRTVQICAYGLNKDSCPGDSGGPLMQFTTAKRWVLVGITSYSSSNCTLPIKPGVYTRVSAYHNFIKAAIQGMYEPPVNRPYTCECQCPYAPQIIDVLPNGDKYVGQTKNGKQHGRGTYYASGGNYTGEWIDGQRTGKGNQTWHNGDKYIGAWIEDLRTGQGIYMWPNGDKYEGQFKNNVKHGVGTYYFVDGDNYKGDWIGENRAGQGIMTSYNGDEYIGAWLDNKKNGKGVFIWSNGDSYTGDWIDNMRTGQGIFTWFNGSKYEGEFKYNWRHGVGTYYFGNGQTYTGDWVIDEMEGQGRMTYHNGDKYIGACRNNLANGKGLFIWSTGDSYTGDWIDDMRTGQGIYIWPDGNRYEGQFKNNIMHGFGTLYSNTGNNYTGDWIDGNFTGQGMVSWYNGDKYIGAWLNHEKSGKGVMIWSNRNHYMGDWKKDMKTGKGTMTWANGDTYIGDWVDDMRMGYGMYTSSDGNKCEGQFTEGKISDDSKCNIKMKP</sequence>
<comment type="caution">
    <text evidence="6">The sequence shown here is derived from an EMBL/GenBank/DDBJ whole genome shotgun (WGS) entry which is preliminary data.</text>
</comment>
<evidence type="ECO:0000313" key="6">
    <source>
        <dbReference type="EMBL" id="CAF1163226.1"/>
    </source>
</evidence>
<evidence type="ECO:0000256" key="1">
    <source>
        <dbReference type="ARBA" id="ARBA00022737"/>
    </source>
</evidence>
<organism evidence="6 8">
    <name type="scientific">Adineta steineri</name>
    <dbReference type="NCBI Taxonomy" id="433720"/>
    <lineage>
        <taxon>Eukaryota</taxon>
        <taxon>Metazoa</taxon>
        <taxon>Spiralia</taxon>
        <taxon>Gnathifera</taxon>
        <taxon>Rotifera</taxon>
        <taxon>Eurotatoria</taxon>
        <taxon>Bdelloidea</taxon>
        <taxon>Adinetida</taxon>
        <taxon>Adinetidae</taxon>
        <taxon>Adineta</taxon>
    </lineage>
</organism>
<keyword evidence="3" id="KW-0645">Protease</keyword>
<reference evidence="6" key="1">
    <citation type="submission" date="2021-02" db="EMBL/GenBank/DDBJ databases">
        <authorList>
            <person name="Nowell W R."/>
        </authorList>
    </citation>
    <scope>NUCLEOTIDE SEQUENCE</scope>
</reference>
<feature type="domain" description="Peptidase S1" evidence="5">
    <location>
        <begin position="45"/>
        <end position="284"/>
    </location>
</feature>
<dbReference type="InterPro" id="IPR003409">
    <property type="entry name" value="MORN"/>
</dbReference>
<dbReference type="Pfam" id="PF02493">
    <property type="entry name" value="MORN"/>
    <property type="match status" value="16"/>
</dbReference>
<dbReference type="InterPro" id="IPR001314">
    <property type="entry name" value="Peptidase_S1A"/>
</dbReference>
<dbReference type="Gene3D" id="2.40.10.10">
    <property type="entry name" value="Trypsin-like serine proteases"/>
    <property type="match status" value="1"/>
</dbReference>
<dbReference type="EMBL" id="CAJNOE010000345">
    <property type="protein sequence ID" value="CAF1163226.1"/>
    <property type="molecule type" value="Genomic_DNA"/>
</dbReference>
<dbReference type="FunFam" id="2.40.10.10:FF:000068">
    <property type="entry name" value="transmembrane protease serine 2"/>
    <property type="match status" value="1"/>
</dbReference>
<dbReference type="PRINTS" id="PR00722">
    <property type="entry name" value="CHYMOTRYPSIN"/>
</dbReference>
<keyword evidence="2" id="KW-1015">Disulfide bond</keyword>
<dbReference type="InterPro" id="IPR043504">
    <property type="entry name" value="Peptidase_S1_PA_chymotrypsin"/>
</dbReference>
<name>A0A814TM65_9BILA</name>
<dbReference type="AlphaFoldDB" id="A0A814TM65"/>
<dbReference type="PROSITE" id="PS50240">
    <property type="entry name" value="TRYPSIN_DOM"/>
    <property type="match status" value="1"/>
</dbReference>
<proteinExistence type="predicted"/>
<dbReference type="Proteomes" id="UP000663860">
    <property type="component" value="Unassembled WGS sequence"/>
</dbReference>
<dbReference type="GO" id="GO:0005829">
    <property type="term" value="C:cytosol"/>
    <property type="evidence" value="ECO:0007669"/>
    <property type="project" value="TreeGrafter"/>
</dbReference>
<dbReference type="GO" id="GO:0004252">
    <property type="term" value="F:serine-type endopeptidase activity"/>
    <property type="evidence" value="ECO:0007669"/>
    <property type="project" value="InterPro"/>
</dbReference>
<dbReference type="SUPFAM" id="SSF82185">
    <property type="entry name" value="Histone H3 K4-specific methyltransferase SET7/9 N-terminal domain"/>
    <property type="match status" value="3"/>
</dbReference>
<evidence type="ECO:0000313" key="8">
    <source>
        <dbReference type="Proteomes" id="UP000663860"/>
    </source>
</evidence>
<dbReference type="PANTHER" id="PTHR43215">
    <property type="entry name" value="RADIAL SPOKE HEAD 1 HOMOLOG"/>
    <property type="match status" value="1"/>
</dbReference>
<evidence type="ECO:0000259" key="5">
    <source>
        <dbReference type="PROSITE" id="PS50240"/>
    </source>
</evidence>
<dbReference type="FunFam" id="2.20.110.10:FF:000002">
    <property type="entry name" value="Phosphatidylinositol 4-phosphate 5-kinase 8"/>
    <property type="match status" value="2"/>
</dbReference>
<evidence type="ECO:0000256" key="4">
    <source>
        <dbReference type="SAM" id="SignalP"/>
    </source>
</evidence>
<evidence type="ECO:0000313" key="7">
    <source>
        <dbReference type="EMBL" id="CAF3907627.1"/>
    </source>
</evidence>
<dbReference type="InterPro" id="IPR018114">
    <property type="entry name" value="TRYPSIN_HIS"/>
</dbReference>
<gene>
    <name evidence="6" type="ORF">IZO911_LOCUS26452</name>
    <name evidence="7" type="ORF">KXQ929_LOCUS23169</name>
</gene>
<feature type="chain" id="PRO_5035601888" description="Peptidase S1 domain-containing protein" evidence="4">
    <location>
        <begin position="23"/>
        <end position="705"/>
    </location>
</feature>
<evidence type="ECO:0000256" key="2">
    <source>
        <dbReference type="ARBA" id="ARBA00023157"/>
    </source>
</evidence>
<dbReference type="Gene3D" id="2.20.110.10">
    <property type="entry name" value="Histone H3 K4-specific methyltransferase SET7/9 N-terminal domain"/>
    <property type="match status" value="8"/>
</dbReference>
<dbReference type="SUPFAM" id="SSF50494">
    <property type="entry name" value="Trypsin-like serine proteases"/>
    <property type="match status" value="1"/>
</dbReference>
<dbReference type="SMART" id="SM00020">
    <property type="entry name" value="Tryp_SPc"/>
    <property type="match status" value="1"/>
</dbReference>
<keyword evidence="1" id="KW-0677">Repeat</keyword>
<feature type="signal peptide" evidence="4">
    <location>
        <begin position="1"/>
        <end position="22"/>
    </location>
</feature>
<dbReference type="GO" id="GO:0006508">
    <property type="term" value="P:proteolysis"/>
    <property type="evidence" value="ECO:0007669"/>
    <property type="project" value="UniProtKB-KW"/>
</dbReference>
<evidence type="ECO:0000256" key="3">
    <source>
        <dbReference type="RuleBase" id="RU363034"/>
    </source>
</evidence>
<dbReference type="PROSITE" id="PS00134">
    <property type="entry name" value="TRYPSIN_HIS"/>
    <property type="match status" value="1"/>
</dbReference>
<dbReference type="SMART" id="SM00698">
    <property type="entry name" value="MORN"/>
    <property type="match status" value="16"/>
</dbReference>
<dbReference type="Proteomes" id="UP000663868">
    <property type="component" value="Unassembled WGS sequence"/>
</dbReference>
<accession>A0A814TM65</accession>